<dbReference type="PROSITE" id="PS51257">
    <property type="entry name" value="PROKAR_LIPOPROTEIN"/>
    <property type="match status" value="1"/>
</dbReference>
<dbReference type="STRING" id="1276246.SCULI_v1c05350"/>
<accession>W6A7B8</accession>
<proteinExistence type="predicted"/>
<evidence type="ECO:0000313" key="2">
    <source>
        <dbReference type="EMBL" id="AHI52876.1"/>
    </source>
</evidence>
<feature type="chain" id="PRO_5004876973" description="Lipoprotein" evidence="1">
    <location>
        <begin position="20"/>
        <end position="264"/>
    </location>
</feature>
<dbReference type="EMBL" id="CP006681">
    <property type="protein sequence ID" value="AHI52876.1"/>
    <property type="molecule type" value="Genomic_DNA"/>
</dbReference>
<reference evidence="2 3" key="1">
    <citation type="journal article" date="2014" name="Genome Biol. Evol.">
        <title>Molecular evolution of the substrate utilization strategies and putative virulence factors in mosquito-associated Spiroplasma species.</title>
        <authorList>
            <person name="Chang T.H."/>
            <person name="Lo W.S."/>
            <person name="Ku C."/>
            <person name="Chen L.L."/>
            <person name="Kuo C.H."/>
        </authorList>
    </citation>
    <scope>NUCLEOTIDE SEQUENCE [LARGE SCALE GENOMIC DNA]</scope>
    <source>
        <strain evidence="2">AES-1</strain>
    </source>
</reference>
<dbReference type="HOGENOM" id="CLU_1022722_0_0_14"/>
<dbReference type="OrthoDB" id="388931at2"/>
<gene>
    <name evidence="2" type="ORF">SCULI_v1c05350</name>
</gene>
<dbReference type="PATRIC" id="fig|1276246.3.peg.533"/>
<dbReference type="AlphaFoldDB" id="W6A7B8"/>
<dbReference type="RefSeq" id="WP_025363112.1">
    <property type="nucleotide sequence ID" value="NZ_CP006681.1"/>
</dbReference>
<sequence>MKKLLSILSILSLSSQPVALVAACEPIESFPSVSSSISIEDLNAKLFKHNRIEQVYFDNLEYVGKYFEHLNFESGLVTIKTTDPKISLNENMSEQELIFYSDLANIFKPISLSENEYDYTGLTFFIENIFIDDFSISRNEDQLEAHVETTMAVSVLKGWKMTGKMLLTVTQNQNSTGVVPFLFINTWLRSIYSDFNPILDDNGVFVLDEDFNQDLNNVKETILKKQSALKGLALTEEDIVIKENKTGFKILNQEYKIKENEIEK</sequence>
<dbReference type="Proteomes" id="UP000019267">
    <property type="component" value="Chromosome"/>
</dbReference>
<organism evidence="2 3">
    <name type="scientific">Spiroplasma culicicola AES-1</name>
    <dbReference type="NCBI Taxonomy" id="1276246"/>
    <lineage>
        <taxon>Bacteria</taxon>
        <taxon>Bacillati</taxon>
        <taxon>Mycoplasmatota</taxon>
        <taxon>Mollicutes</taxon>
        <taxon>Entomoplasmatales</taxon>
        <taxon>Spiroplasmataceae</taxon>
        <taxon>Spiroplasma</taxon>
    </lineage>
</organism>
<protein>
    <recommendedName>
        <fullName evidence="4">Lipoprotein</fullName>
    </recommendedName>
</protein>
<feature type="signal peptide" evidence="1">
    <location>
        <begin position="1"/>
        <end position="19"/>
    </location>
</feature>
<dbReference type="KEGG" id="scq:SCULI_v1c05350"/>
<evidence type="ECO:0000256" key="1">
    <source>
        <dbReference type="SAM" id="SignalP"/>
    </source>
</evidence>
<keyword evidence="3" id="KW-1185">Reference proteome</keyword>
<name>W6A7B8_9MOLU</name>
<evidence type="ECO:0008006" key="4">
    <source>
        <dbReference type="Google" id="ProtNLM"/>
    </source>
</evidence>
<keyword evidence="1" id="KW-0732">Signal</keyword>
<evidence type="ECO:0000313" key="3">
    <source>
        <dbReference type="Proteomes" id="UP000019267"/>
    </source>
</evidence>